<dbReference type="NCBIfam" id="NF008544">
    <property type="entry name" value="PRK11467.1"/>
    <property type="match status" value="1"/>
</dbReference>
<accession>A0A485JJY8</accession>
<reference evidence="1 2" key="1">
    <citation type="submission" date="2019-03" db="EMBL/GenBank/DDBJ databases">
        <authorList>
            <consortium name="Pathogen Informatics"/>
        </authorList>
    </citation>
    <scope>NUCLEOTIDE SEQUENCE [LARGE SCALE GENOMIC DNA]</scope>
    <source>
        <strain evidence="1 2">NCTC10974</strain>
    </source>
</reference>
<protein>
    <submittedName>
        <fullName evidence="1">Acidic protein MsyB</fullName>
    </submittedName>
</protein>
<proteinExistence type="predicted"/>
<dbReference type="AlphaFoldDB" id="A0A485JJY8"/>
<sequence>MTMYATLEEAIDAAREEFLADNPGIDAEDANVQQFNAQKYVLQDGDIMWQVEFFADEGEEGECLPMLSGEAAQSVFDGDYDEIEIRQEWQEENTLHEWDEGNFSLSHRWIPRKDAQQLMSGMNVNHSYGP</sequence>
<dbReference type="Proteomes" id="UP000358010">
    <property type="component" value="Unassembled WGS sequence"/>
</dbReference>
<gene>
    <name evidence="1" type="primary">msyB</name>
    <name evidence="1" type="ORF">NCTC10974_03457</name>
</gene>
<name>A0A485JJY8_ECOLX</name>
<dbReference type="EMBL" id="CAADJZ010000001">
    <property type="protein sequence ID" value="VFT69903.1"/>
    <property type="molecule type" value="Genomic_DNA"/>
</dbReference>
<dbReference type="Pfam" id="PF13984">
    <property type="entry name" value="MsyB"/>
    <property type="match status" value="1"/>
</dbReference>
<evidence type="ECO:0000313" key="2">
    <source>
        <dbReference type="Proteomes" id="UP000358010"/>
    </source>
</evidence>
<organism evidence="1 2">
    <name type="scientific">Escherichia coli</name>
    <dbReference type="NCBI Taxonomy" id="562"/>
    <lineage>
        <taxon>Bacteria</taxon>
        <taxon>Pseudomonadati</taxon>
        <taxon>Pseudomonadota</taxon>
        <taxon>Gammaproteobacteria</taxon>
        <taxon>Enterobacterales</taxon>
        <taxon>Enterobacteriaceae</taxon>
        <taxon>Escherichia</taxon>
    </lineage>
</organism>
<evidence type="ECO:0000313" key="1">
    <source>
        <dbReference type="EMBL" id="VFT69903.1"/>
    </source>
</evidence>
<dbReference type="InterPro" id="IPR025729">
    <property type="entry name" value="MsyB"/>
</dbReference>